<organism evidence="2 3">
    <name type="scientific">Cucumis melo var. makuwa</name>
    <name type="common">Oriental melon</name>
    <dbReference type="NCBI Taxonomy" id="1194695"/>
    <lineage>
        <taxon>Eukaryota</taxon>
        <taxon>Viridiplantae</taxon>
        <taxon>Streptophyta</taxon>
        <taxon>Embryophyta</taxon>
        <taxon>Tracheophyta</taxon>
        <taxon>Spermatophyta</taxon>
        <taxon>Magnoliopsida</taxon>
        <taxon>eudicotyledons</taxon>
        <taxon>Gunneridae</taxon>
        <taxon>Pentapetalae</taxon>
        <taxon>rosids</taxon>
        <taxon>fabids</taxon>
        <taxon>Cucurbitales</taxon>
        <taxon>Cucurbitaceae</taxon>
        <taxon>Benincaseae</taxon>
        <taxon>Cucumis</taxon>
    </lineage>
</organism>
<dbReference type="EMBL" id="SSTE01013041">
    <property type="protein sequence ID" value="KAA0047883.1"/>
    <property type="molecule type" value="Genomic_DNA"/>
</dbReference>
<dbReference type="AlphaFoldDB" id="A0A5A7TWC5"/>
<proteinExistence type="predicted"/>
<keyword evidence="2" id="KW-0548">Nucleotidyltransferase</keyword>
<keyword evidence="2" id="KW-0808">Transferase</keyword>
<dbReference type="GO" id="GO:0003964">
    <property type="term" value="F:RNA-directed DNA polymerase activity"/>
    <property type="evidence" value="ECO:0007669"/>
    <property type="project" value="UniProtKB-KW"/>
</dbReference>
<evidence type="ECO:0000313" key="3">
    <source>
        <dbReference type="Proteomes" id="UP000321393"/>
    </source>
</evidence>
<feature type="domain" description="Retroviral polymerase SH3-like" evidence="1">
    <location>
        <begin position="82"/>
        <end position="139"/>
    </location>
</feature>
<accession>A0A5A7TWC5</accession>
<dbReference type="Proteomes" id="UP000321393">
    <property type="component" value="Unassembled WGS sequence"/>
</dbReference>
<reference evidence="2 3" key="1">
    <citation type="submission" date="2019-08" db="EMBL/GenBank/DDBJ databases">
        <title>Draft genome sequences of two oriental melons (Cucumis melo L. var makuwa).</title>
        <authorList>
            <person name="Kwon S.-Y."/>
        </authorList>
    </citation>
    <scope>NUCLEOTIDE SEQUENCE [LARGE SCALE GENOMIC DNA]</scope>
    <source>
        <strain evidence="3">cv. SW 3</strain>
        <tissue evidence="2">Leaf</tissue>
    </source>
</reference>
<protein>
    <submittedName>
        <fullName evidence="2">Reverse transcriptase</fullName>
    </submittedName>
</protein>
<evidence type="ECO:0000259" key="1">
    <source>
        <dbReference type="Pfam" id="PF25597"/>
    </source>
</evidence>
<keyword evidence="2" id="KW-0695">RNA-directed DNA polymerase</keyword>
<gene>
    <name evidence="2" type="ORF">E6C27_scaffold133G001560</name>
</gene>
<dbReference type="Pfam" id="PF25597">
    <property type="entry name" value="SH3_retrovirus"/>
    <property type="match status" value="1"/>
</dbReference>
<dbReference type="InterPro" id="IPR057670">
    <property type="entry name" value="SH3_retrovirus"/>
</dbReference>
<comment type="caution">
    <text evidence="2">The sequence shown here is derived from an EMBL/GenBank/DDBJ whole genome shotgun (WGS) entry which is preliminary data.</text>
</comment>
<evidence type="ECO:0000313" key="2">
    <source>
        <dbReference type="EMBL" id="KAA0047883.1"/>
    </source>
</evidence>
<name>A0A5A7TWC5_CUCMM</name>
<sequence length="317" mass="35633">MDLKAIEIDEETEIALQTIMEFPEKGSIKLRGEVQESKVQHIAPSLIEEFGAGIVTWEQMSDPLKCLKKSYPSTPCSPSFECTTYVHSHGPNQTKFTSQAQTCGFIGYPLHQQDYKCFHPIYRKYFVSMDVIFLEDHPFFAVSMLQRESVSEELNCVVPLESTSPTFVTLPLPNRDPYNTALPTNQITWITYNRRNLKKEVGQMGENDRSDIAVLKDISEKGNVHEIEVMAEATGDEAEQEHSSNLDEYNLSIDIPIEAPLSSPKDIRGYTDYTLFIDVSKAGKIVVSIVYVNDIVLSGSSVFKGSRRTKAQWSSGA</sequence>